<dbReference type="HAMAP" id="MF_01363">
    <property type="entry name" value="Ribosomal_bL21"/>
    <property type="match status" value="1"/>
</dbReference>
<dbReference type="PANTHER" id="PTHR21349:SF0">
    <property type="entry name" value="LARGE RIBOSOMAL SUBUNIT PROTEIN BL21M"/>
    <property type="match status" value="1"/>
</dbReference>
<dbReference type="GO" id="GO:0006412">
    <property type="term" value="P:translation"/>
    <property type="evidence" value="ECO:0007669"/>
    <property type="project" value="UniProtKB-UniRule"/>
</dbReference>
<accession>F8KW61</accession>
<keyword evidence="4 5" id="KW-0699">rRNA-binding</keyword>
<keyword evidence="2 4" id="KW-0689">Ribosomal protein</keyword>
<evidence type="ECO:0000313" key="6">
    <source>
        <dbReference type="EMBL" id="CCB85627.1"/>
    </source>
</evidence>
<keyword evidence="4 5" id="KW-0694">RNA-binding</keyword>
<proteinExistence type="inferred from homology"/>
<dbReference type="KEGG" id="puv:PUV_06770"/>
<dbReference type="InterPro" id="IPR028909">
    <property type="entry name" value="bL21-like"/>
</dbReference>
<evidence type="ECO:0000313" key="7">
    <source>
        <dbReference type="Proteomes" id="UP000000495"/>
    </source>
</evidence>
<dbReference type="InterPro" id="IPR001787">
    <property type="entry name" value="Ribosomal_bL21"/>
</dbReference>
<dbReference type="AlphaFoldDB" id="F8KW61"/>
<gene>
    <name evidence="4 6" type="primary">rplU</name>
    <name evidence="6" type="ordered locus">PUV_06770</name>
</gene>
<dbReference type="EMBL" id="FR872580">
    <property type="protein sequence ID" value="CCB85627.1"/>
    <property type="molecule type" value="Genomic_DNA"/>
</dbReference>
<dbReference type="GO" id="GO:0019843">
    <property type="term" value="F:rRNA binding"/>
    <property type="evidence" value="ECO:0007669"/>
    <property type="project" value="UniProtKB-UniRule"/>
</dbReference>
<dbReference type="SUPFAM" id="SSF141091">
    <property type="entry name" value="L21p-like"/>
    <property type="match status" value="1"/>
</dbReference>
<dbReference type="eggNOG" id="COG0261">
    <property type="taxonomic scope" value="Bacteria"/>
</dbReference>
<dbReference type="GO" id="GO:0005737">
    <property type="term" value="C:cytoplasm"/>
    <property type="evidence" value="ECO:0007669"/>
    <property type="project" value="UniProtKB-ARBA"/>
</dbReference>
<name>F8KW61_PARAV</name>
<dbReference type="OrthoDB" id="9813334at2"/>
<dbReference type="STRING" id="765952.PUV_06770"/>
<evidence type="ECO:0000256" key="5">
    <source>
        <dbReference type="RuleBase" id="RU000562"/>
    </source>
</evidence>
<sequence length="104" mass="11695">MYAIIKTGGKQYRVAKDATIDVELLDATPGSVVEFREVLLVNDGASTTVGQPHVSNYLVKGEYLETVLGDKVVSVKYKKRQNQRRKFGHRQKYARIRITEIAAV</sequence>
<dbReference type="InterPro" id="IPR036164">
    <property type="entry name" value="bL21-like_sf"/>
</dbReference>
<keyword evidence="3 4" id="KW-0687">Ribonucleoprotein</keyword>
<comment type="function">
    <text evidence="4 5">This protein binds to 23S rRNA in the presence of protein L20.</text>
</comment>
<dbReference type="Proteomes" id="UP000000495">
    <property type="component" value="Chromosome"/>
</dbReference>
<dbReference type="Pfam" id="PF00829">
    <property type="entry name" value="Ribosomal_L21p"/>
    <property type="match status" value="1"/>
</dbReference>
<comment type="similarity">
    <text evidence="1 4 5">Belongs to the bacterial ribosomal protein bL21 family.</text>
</comment>
<organism evidence="6 7">
    <name type="scientific">Parachlamydia acanthamoebae (strain UV7)</name>
    <dbReference type="NCBI Taxonomy" id="765952"/>
    <lineage>
        <taxon>Bacteria</taxon>
        <taxon>Pseudomonadati</taxon>
        <taxon>Chlamydiota</taxon>
        <taxon>Chlamydiia</taxon>
        <taxon>Parachlamydiales</taxon>
        <taxon>Parachlamydiaceae</taxon>
        <taxon>Parachlamydia</taxon>
    </lineage>
</organism>
<reference evidence="6 7" key="1">
    <citation type="journal article" date="2011" name="Mol. Biol. Evol.">
        <title>Unity in variety--the pan-genome of the Chlamydiae.</title>
        <authorList>
            <person name="Collingro A."/>
            <person name="Tischler P."/>
            <person name="Weinmaier T."/>
            <person name="Penz T."/>
            <person name="Heinz E."/>
            <person name="Brunham R.C."/>
            <person name="Read T.D."/>
            <person name="Bavoil P.M."/>
            <person name="Sachse K."/>
            <person name="Kahane S."/>
            <person name="Friedman M.G."/>
            <person name="Rattei T."/>
            <person name="Myers G.S."/>
            <person name="Horn M."/>
        </authorList>
    </citation>
    <scope>NUCLEOTIDE SEQUENCE [LARGE SCALE GENOMIC DNA]</scope>
    <source>
        <strain evidence="7">UV7</strain>
    </source>
</reference>
<keyword evidence="7" id="KW-1185">Reference proteome</keyword>
<dbReference type="RefSeq" id="WP_006341324.1">
    <property type="nucleotide sequence ID" value="NC_015702.1"/>
</dbReference>
<evidence type="ECO:0000256" key="2">
    <source>
        <dbReference type="ARBA" id="ARBA00022980"/>
    </source>
</evidence>
<evidence type="ECO:0000256" key="3">
    <source>
        <dbReference type="ARBA" id="ARBA00023274"/>
    </source>
</evidence>
<comment type="subunit">
    <text evidence="4">Part of the 50S ribosomal subunit. Contacts protein L20.</text>
</comment>
<evidence type="ECO:0000256" key="1">
    <source>
        <dbReference type="ARBA" id="ARBA00008563"/>
    </source>
</evidence>
<dbReference type="GO" id="GO:1990904">
    <property type="term" value="C:ribonucleoprotein complex"/>
    <property type="evidence" value="ECO:0007669"/>
    <property type="project" value="UniProtKB-KW"/>
</dbReference>
<dbReference type="GO" id="GO:0005840">
    <property type="term" value="C:ribosome"/>
    <property type="evidence" value="ECO:0007669"/>
    <property type="project" value="UniProtKB-KW"/>
</dbReference>
<dbReference type="HOGENOM" id="CLU_061463_3_2_0"/>
<dbReference type="PANTHER" id="PTHR21349">
    <property type="entry name" value="50S RIBOSOMAL PROTEIN L21"/>
    <property type="match status" value="1"/>
</dbReference>
<protein>
    <recommendedName>
        <fullName evidence="4">Large ribosomal subunit protein bL21</fullName>
    </recommendedName>
</protein>
<evidence type="ECO:0000256" key="4">
    <source>
        <dbReference type="HAMAP-Rule" id="MF_01363"/>
    </source>
</evidence>
<dbReference type="GO" id="GO:0003735">
    <property type="term" value="F:structural constituent of ribosome"/>
    <property type="evidence" value="ECO:0007669"/>
    <property type="project" value="InterPro"/>
</dbReference>
<dbReference type="NCBIfam" id="TIGR00061">
    <property type="entry name" value="L21"/>
    <property type="match status" value="1"/>
</dbReference>